<accession>A0A7I4XVW4</accession>
<keyword evidence="2" id="KW-1185">Reference proteome</keyword>
<reference evidence="3" key="1">
    <citation type="submission" date="2020-12" db="UniProtKB">
        <authorList>
            <consortium name="WormBaseParasite"/>
        </authorList>
    </citation>
    <scope>IDENTIFICATION</scope>
    <source>
        <strain evidence="3">MHco3</strain>
    </source>
</reference>
<name>A0A7I4XVW4_HAECO</name>
<feature type="transmembrane region" description="Helical" evidence="1">
    <location>
        <begin position="36"/>
        <end position="59"/>
    </location>
</feature>
<evidence type="ECO:0000313" key="3">
    <source>
        <dbReference type="WBParaSite" id="HCON_00017805-00001"/>
    </source>
</evidence>
<sequence>SPNSVEIEMQPEMFYNEFTPVMGKFGAPKCRCTSSLISLLAMCIGLVVLTIGLSLLIFFTQETLFLPPGITLSAIGFLLLLIGCVFWTSEFLCNDCLTDCIVKLQEAPVKNAIKRREERLKSAASSRYGSRLSINSRSSLHPVSSQQRY</sequence>
<dbReference type="OMA" id="IEMQPEM"/>
<proteinExistence type="predicted"/>
<protein>
    <submittedName>
        <fullName evidence="3">Transmembrane protein 114</fullName>
    </submittedName>
</protein>
<organism evidence="2 3">
    <name type="scientific">Haemonchus contortus</name>
    <name type="common">Barber pole worm</name>
    <dbReference type="NCBI Taxonomy" id="6289"/>
    <lineage>
        <taxon>Eukaryota</taxon>
        <taxon>Metazoa</taxon>
        <taxon>Ecdysozoa</taxon>
        <taxon>Nematoda</taxon>
        <taxon>Chromadorea</taxon>
        <taxon>Rhabditida</taxon>
        <taxon>Rhabditina</taxon>
        <taxon>Rhabditomorpha</taxon>
        <taxon>Strongyloidea</taxon>
        <taxon>Trichostrongylidae</taxon>
        <taxon>Haemonchus</taxon>
    </lineage>
</organism>
<evidence type="ECO:0000313" key="2">
    <source>
        <dbReference type="Proteomes" id="UP000025227"/>
    </source>
</evidence>
<keyword evidence="1" id="KW-0812">Transmembrane</keyword>
<dbReference type="OrthoDB" id="5810609at2759"/>
<dbReference type="Proteomes" id="UP000025227">
    <property type="component" value="Unplaced"/>
</dbReference>
<feature type="transmembrane region" description="Helical" evidence="1">
    <location>
        <begin position="65"/>
        <end position="87"/>
    </location>
</feature>
<keyword evidence="1" id="KW-1133">Transmembrane helix</keyword>
<dbReference type="WBParaSite" id="HCON_00017805-00001">
    <property type="protein sequence ID" value="HCON_00017805-00001"/>
    <property type="gene ID" value="HCON_00017805"/>
</dbReference>
<dbReference type="AlphaFoldDB" id="A0A7I4XVW4"/>
<keyword evidence="1" id="KW-0472">Membrane</keyword>
<evidence type="ECO:0000256" key="1">
    <source>
        <dbReference type="SAM" id="Phobius"/>
    </source>
</evidence>